<sequence>MIRIVAPPGSEMTPKPITTLPTALTATAFVGIAWYLALELNVRLIFTFTRRSPYFWSCLICSWGIIAHNLSILLFNFNFWTDYSAVVITTVTWALYVVPQSVVLYSRLGIVAKSRASIRWVLVMIIFCAIIFGLGTVVLALIARHPSMTEKLGRINLIWDKVQVAGFFIEETIISIVYIRETRRYLNDSAPLTTNERGNTARRTLLQHLIYVNFFIICLDCSLIGLCYLGFFFLQGHYKAAVYAIKLRAEFTILNQLRASLVSVTRSVQSIEEYGTVEEVVETSSRYRASHPKCAECRRSHDSDIRMVSIQSQQIRVDTEIKVENGPGTFASCEK</sequence>
<dbReference type="Pfam" id="PF24802">
    <property type="entry name" value="DUF7703"/>
    <property type="match status" value="1"/>
</dbReference>
<evidence type="ECO:0000313" key="4">
    <source>
        <dbReference type="Proteomes" id="UP000799753"/>
    </source>
</evidence>
<proteinExistence type="predicted"/>
<dbReference type="InterPro" id="IPR056120">
    <property type="entry name" value="DUF7703"/>
</dbReference>
<gene>
    <name evidence="3" type="ORF">P280DRAFT_465375</name>
</gene>
<feature type="transmembrane region" description="Helical" evidence="1">
    <location>
        <begin position="20"/>
        <end position="42"/>
    </location>
</feature>
<dbReference type="AlphaFoldDB" id="A0A6A6SGI7"/>
<dbReference type="PANTHER" id="PTHR37013:SF4">
    <property type="entry name" value="INTEGRAL MEMBRANE PROTEIN"/>
    <property type="match status" value="1"/>
</dbReference>
<organism evidence="3 4">
    <name type="scientific">Massarina eburnea CBS 473.64</name>
    <dbReference type="NCBI Taxonomy" id="1395130"/>
    <lineage>
        <taxon>Eukaryota</taxon>
        <taxon>Fungi</taxon>
        <taxon>Dikarya</taxon>
        <taxon>Ascomycota</taxon>
        <taxon>Pezizomycotina</taxon>
        <taxon>Dothideomycetes</taxon>
        <taxon>Pleosporomycetidae</taxon>
        <taxon>Pleosporales</taxon>
        <taxon>Massarineae</taxon>
        <taxon>Massarinaceae</taxon>
        <taxon>Massarina</taxon>
    </lineage>
</organism>
<keyword evidence="4" id="KW-1185">Reference proteome</keyword>
<name>A0A6A6SGI7_9PLEO</name>
<feature type="transmembrane region" description="Helical" evidence="1">
    <location>
        <begin position="54"/>
        <end position="77"/>
    </location>
</feature>
<protein>
    <recommendedName>
        <fullName evidence="2">DUF7703 domain-containing protein</fullName>
    </recommendedName>
</protein>
<keyword evidence="1" id="KW-0472">Membrane</keyword>
<dbReference type="Proteomes" id="UP000799753">
    <property type="component" value="Unassembled WGS sequence"/>
</dbReference>
<feature type="transmembrane region" description="Helical" evidence="1">
    <location>
        <begin position="120"/>
        <end position="142"/>
    </location>
</feature>
<reference evidence="3" key="1">
    <citation type="journal article" date="2020" name="Stud. Mycol.">
        <title>101 Dothideomycetes genomes: a test case for predicting lifestyles and emergence of pathogens.</title>
        <authorList>
            <person name="Haridas S."/>
            <person name="Albert R."/>
            <person name="Binder M."/>
            <person name="Bloem J."/>
            <person name="Labutti K."/>
            <person name="Salamov A."/>
            <person name="Andreopoulos B."/>
            <person name="Baker S."/>
            <person name="Barry K."/>
            <person name="Bills G."/>
            <person name="Bluhm B."/>
            <person name="Cannon C."/>
            <person name="Castanera R."/>
            <person name="Culley D."/>
            <person name="Daum C."/>
            <person name="Ezra D."/>
            <person name="Gonzalez J."/>
            <person name="Henrissat B."/>
            <person name="Kuo A."/>
            <person name="Liang C."/>
            <person name="Lipzen A."/>
            <person name="Lutzoni F."/>
            <person name="Magnuson J."/>
            <person name="Mondo S."/>
            <person name="Nolan M."/>
            <person name="Ohm R."/>
            <person name="Pangilinan J."/>
            <person name="Park H.-J."/>
            <person name="Ramirez L."/>
            <person name="Alfaro M."/>
            <person name="Sun H."/>
            <person name="Tritt A."/>
            <person name="Yoshinaga Y."/>
            <person name="Zwiers L.-H."/>
            <person name="Turgeon B."/>
            <person name="Goodwin S."/>
            <person name="Spatafora J."/>
            <person name="Crous P."/>
            <person name="Grigoriev I."/>
        </authorList>
    </citation>
    <scope>NUCLEOTIDE SEQUENCE</scope>
    <source>
        <strain evidence="3">CBS 473.64</strain>
    </source>
</reference>
<evidence type="ECO:0000259" key="2">
    <source>
        <dbReference type="Pfam" id="PF24802"/>
    </source>
</evidence>
<keyword evidence="1" id="KW-1133">Transmembrane helix</keyword>
<feature type="transmembrane region" description="Helical" evidence="1">
    <location>
        <begin position="83"/>
        <end position="108"/>
    </location>
</feature>
<keyword evidence="1" id="KW-0812">Transmembrane</keyword>
<evidence type="ECO:0000256" key="1">
    <source>
        <dbReference type="SAM" id="Phobius"/>
    </source>
</evidence>
<feature type="transmembrane region" description="Helical" evidence="1">
    <location>
        <begin position="209"/>
        <end position="234"/>
    </location>
</feature>
<dbReference type="PANTHER" id="PTHR37013">
    <property type="entry name" value="INTEGRAL MEMBRANE PROTEIN (AFU_ORTHOLOGUE AFUA_1G05950)-RELATED"/>
    <property type="match status" value="1"/>
</dbReference>
<dbReference type="EMBL" id="MU006777">
    <property type="protein sequence ID" value="KAF2645558.1"/>
    <property type="molecule type" value="Genomic_DNA"/>
</dbReference>
<accession>A0A6A6SGI7</accession>
<dbReference type="OrthoDB" id="405906at2759"/>
<feature type="transmembrane region" description="Helical" evidence="1">
    <location>
        <begin position="162"/>
        <end position="179"/>
    </location>
</feature>
<feature type="domain" description="DUF7703" evidence="2">
    <location>
        <begin position="23"/>
        <end position="259"/>
    </location>
</feature>
<evidence type="ECO:0000313" key="3">
    <source>
        <dbReference type="EMBL" id="KAF2645558.1"/>
    </source>
</evidence>